<gene>
    <name evidence="1" type="ORF">CEXT_233241</name>
</gene>
<keyword evidence="2" id="KW-1185">Reference proteome</keyword>
<organism evidence="1 2">
    <name type="scientific">Caerostris extrusa</name>
    <name type="common">Bark spider</name>
    <name type="synonym">Caerostris bankana</name>
    <dbReference type="NCBI Taxonomy" id="172846"/>
    <lineage>
        <taxon>Eukaryota</taxon>
        <taxon>Metazoa</taxon>
        <taxon>Ecdysozoa</taxon>
        <taxon>Arthropoda</taxon>
        <taxon>Chelicerata</taxon>
        <taxon>Arachnida</taxon>
        <taxon>Araneae</taxon>
        <taxon>Araneomorphae</taxon>
        <taxon>Entelegynae</taxon>
        <taxon>Araneoidea</taxon>
        <taxon>Araneidae</taxon>
        <taxon>Caerostris</taxon>
    </lineage>
</organism>
<evidence type="ECO:0000313" key="2">
    <source>
        <dbReference type="Proteomes" id="UP001054945"/>
    </source>
</evidence>
<protein>
    <submittedName>
        <fullName evidence="1">Uncharacterized protein</fullName>
    </submittedName>
</protein>
<reference evidence="1 2" key="1">
    <citation type="submission" date="2021-06" db="EMBL/GenBank/DDBJ databases">
        <title>Caerostris extrusa draft genome.</title>
        <authorList>
            <person name="Kono N."/>
            <person name="Arakawa K."/>
        </authorList>
    </citation>
    <scope>NUCLEOTIDE SEQUENCE [LARGE SCALE GENOMIC DNA]</scope>
</reference>
<evidence type="ECO:0000313" key="1">
    <source>
        <dbReference type="EMBL" id="GIY98638.1"/>
    </source>
</evidence>
<name>A0AAV4XVN2_CAEEX</name>
<accession>A0AAV4XVN2</accession>
<dbReference type="EMBL" id="BPLR01018321">
    <property type="protein sequence ID" value="GIY98638.1"/>
    <property type="molecule type" value="Genomic_DNA"/>
</dbReference>
<proteinExistence type="predicted"/>
<sequence>MDLRVEQPTITTANFPSSASKCSNRYKSMTPINSSFQTETTSNFHRSQDQVLHPFSPSTEREDSSISWWIIYVSTPPHHNFLTLSLPLPYKFI</sequence>
<dbReference type="Proteomes" id="UP001054945">
    <property type="component" value="Unassembled WGS sequence"/>
</dbReference>
<dbReference type="AlphaFoldDB" id="A0AAV4XVN2"/>
<comment type="caution">
    <text evidence="1">The sequence shown here is derived from an EMBL/GenBank/DDBJ whole genome shotgun (WGS) entry which is preliminary data.</text>
</comment>